<feature type="chain" id="PRO_5004556712" description="GH16 domain-containing protein" evidence="1">
    <location>
        <begin position="20"/>
        <end position="354"/>
    </location>
</feature>
<dbReference type="eggNOG" id="ENOG502SIEA">
    <property type="taxonomic scope" value="Eukaryota"/>
</dbReference>
<dbReference type="STRING" id="670483.S7RPX4"/>
<protein>
    <recommendedName>
        <fullName evidence="4">GH16 domain-containing protein</fullName>
    </recommendedName>
</protein>
<dbReference type="OMA" id="DMYHVPY"/>
<dbReference type="InterPro" id="IPR013320">
    <property type="entry name" value="ConA-like_dom_sf"/>
</dbReference>
<dbReference type="KEGG" id="gtr:GLOTRDRAFT_130155"/>
<dbReference type="FunFam" id="2.60.120.200:FF:000179">
    <property type="entry name" value="Unplaced genomic scaffold supercont1.19, whole genome shotgun sequence"/>
    <property type="match status" value="1"/>
</dbReference>
<dbReference type="OrthoDB" id="192832at2759"/>
<dbReference type="PANTHER" id="PTHR10963">
    <property type="entry name" value="GLYCOSYL HYDROLASE-RELATED"/>
    <property type="match status" value="1"/>
</dbReference>
<keyword evidence="1" id="KW-0732">Signal</keyword>
<dbReference type="SUPFAM" id="SSF49899">
    <property type="entry name" value="Concanavalin A-like lectins/glucanases"/>
    <property type="match status" value="1"/>
</dbReference>
<evidence type="ECO:0000313" key="3">
    <source>
        <dbReference type="Proteomes" id="UP000030669"/>
    </source>
</evidence>
<proteinExistence type="predicted"/>
<sequence>MISSKLSVILGLMLPGAWATSYSQIMEYAGQSFFDGWDFYGSFDNLTNGDAIFVSADQAESLKLAYVNDAGNAIMKVDNISTVAFNQKRNTIRINTKDRYDVGSVWITDMLHVPFGCSVWPAWWSQAPKWPDGGEIDTFEGVNQVTMNQMALHTEPGCTQVSPVQSSPLVNSTDCSFEANSNQGCVVTNPTTQSYGEAFAQAGGGMFVTEFASTGISIWFFPRASIPNSLQGNASSVDTSTLGQPVANWPNGGCNINKFFQPQSLIFDITLCGDFAGNAATFSQTCSGSCYPDYVVGKGSTYDNAYFEVQYVRVYGANGKNTTISAAPASISRPSTASVAGIAAAAALLGVASW</sequence>
<dbReference type="Proteomes" id="UP000030669">
    <property type="component" value="Unassembled WGS sequence"/>
</dbReference>
<dbReference type="EMBL" id="KB469303">
    <property type="protein sequence ID" value="EPQ54939.1"/>
    <property type="molecule type" value="Genomic_DNA"/>
</dbReference>
<evidence type="ECO:0000256" key="1">
    <source>
        <dbReference type="SAM" id="SignalP"/>
    </source>
</evidence>
<feature type="signal peptide" evidence="1">
    <location>
        <begin position="1"/>
        <end position="19"/>
    </location>
</feature>
<dbReference type="AlphaFoldDB" id="S7RPX4"/>
<dbReference type="PANTHER" id="PTHR10963:SF24">
    <property type="entry name" value="GLYCOSIDASE C21B10.07-RELATED"/>
    <property type="match status" value="1"/>
</dbReference>
<gene>
    <name evidence="2" type="ORF">GLOTRDRAFT_130155</name>
</gene>
<reference evidence="2 3" key="1">
    <citation type="journal article" date="2012" name="Science">
        <title>The Paleozoic origin of enzymatic lignin decomposition reconstructed from 31 fungal genomes.</title>
        <authorList>
            <person name="Floudas D."/>
            <person name="Binder M."/>
            <person name="Riley R."/>
            <person name="Barry K."/>
            <person name="Blanchette R.A."/>
            <person name="Henrissat B."/>
            <person name="Martinez A.T."/>
            <person name="Otillar R."/>
            <person name="Spatafora J.W."/>
            <person name="Yadav J.S."/>
            <person name="Aerts A."/>
            <person name="Benoit I."/>
            <person name="Boyd A."/>
            <person name="Carlson A."/>
            <person name="Copeland A."/>
            <person name="Coutinho P.M."/>
            <person name="de Vries R.P."/>
            <person name="Ferreira P."/>
            <person name="Findley K."/>
            <person name="Foster B."/>
            <person name="Gaskell J."/>
            <person name="Glotzer D."/>
            <person name="Gorecki P."/>
            <person name="Heitman J."/>
            <person name="Hesse C."/>
            <person name="Hori C."/>
            <person name="Igarashi K."/>
            <person name="Jurgens J.A."/>
            <person name="Kallen N."/>
            <person name="Kersten P."/>
            <person name="Kohler A."/>
            <person name="Kuees U."/>
            <person name="Kumar T.K.A."/>
            <person name="Kuo A."/>
            <person name="LaButti K."/>
            <person name="Larrondo L.F."/>
            <person name="Lindquist E."/>
            <person name="Ling A."/>
            <person name="Lombard V."/>
            <person name="Lucas S."/>
            <person name="Lundell T."/>
            <person name="Martin R."/>
            <person name="McLaughlin D.J."/>
            <person name="Morgenstern I."/>
            <person name="Morin E."/>
            <person name="Murat C."/>
            <person name="Nagy L.G."/>
            <person name="Nolan M."/>
            <person name="Ohm R.A."/>
            <person name="Patyshakuliyeva A."/>
            <person name="Rokas A."/>
            <person name="Ruiz-Duenas F.J."/>
            <person name="Sabat G."/>
            <person name="Salamov A."/>
            <person name="Samejima M."/>
            <person name="Schmutz J."/>
            <person name="Slot J.C."/>
            <person name="St John F."/>
            <person name="Stenlid J."/>
            <person name="Sun H."/>
            <person name="Sun S."/>
            <person name="Syed K."/>
            <person name="Tsang A."/>
            <person name="Wiebenga A."/>
            <person name="Young D."/>
            <person name="Pisabarro A."/>
            <person name="Eastwood D.C."/>
            <person name="Martin F."/>
            <person name="Cullen D."/>
            <person name="Grigoriev I.V."/>
            <person name="Hibbett D.S."/>
        </authorList>
    </citation>
    <scope>NUCLEOTIDE SEQUENCE [LARGE SCALE GENOMIC DNA]</scope>
    <source>
        <strain evidence="2 3">ATCC 11539</strain>
    </source>
</reference>
<dbReference type="InterPro" id="IPR050546">
    <property type="entry name" value="Glycosyl_Hydrlase_16"/>
</dbReference>
<evidence type="ECO:0000313" key="2">
    <source>
        <dbReference type="EMBL" id="EPQ54939.1"/>
    </source>
</evidence>
<dbReference type="Gene3D" id="2.60.120.200">
    <property type="match status" value="1"/>
</dbReference>
<accession>S7RPX4</accession>
<dbReference type="RefSeq" id="XP_007867152.1">
    <property type="nucleotide sequence ID" value="XM_007868961.1"/>
</dbReference>
<dbReference type="Pfam" id="PF26113">
    <property type="entry name" value="GH16_XgeA"/>
    <property type="match status" value="1"/>
</dbReference>
<dbReference type="GeneID" id="19302063"/>
<name>S7RPX4_GLOTA</name>
<dbReference type="CDD" id="cd02181">
    <property type="entry name" value="GH16_fungal_Lam16A_glucanase"/>
    <property type="match status" value="1"/>
</dbReference>
<evidence type="ECO:0008006" key="4">
    <source>
        <dbReference type="Google" id="ProtNLM"/>
    </source>
</evidence>
<dbReference type="GO" id="GO:0009251">
    <property type="term" value="P:glucan catabolic process"/>
    <property type="evidence" value="ECO:0007669"/>
    <property type="project" value="TreeGrafter"/>
</dbReference>
<organism evidence="2 3">
    <name type="scientific">Gloeophyllum trabeum (strain ATCC 11539 / FP-39264 / Madison 617)</name>
    <name type="common">Brown rot fungus</name>
    <dbReference type="NCBI Taxonomy" id="670483"/>
    <lineage>
        <taxon>Eukaryota</taxon>
        <taxon>Fungi</taxon>
        <taxon>Dikarya</taxon>
        <taxon>Basidiomycota</taxon>
        <taxon>Agaricomycotina</taxon>
        <taxon>Agaricomycetes</taxon>
        <taxon>Gloeophyllales</taxon>
        <taxon>Gloeophyllaceae</taxon>
        <taxon>Gloeophyllum</taxon>
    </lineage>
</organism>
<dbReference type="HOGENOM" id="CLU_016972_2_1_1"/>
<keyword evidence="3" id="KW-1185">Reference proteome</keyword>